<dbReference type="InterPro" id="IPR035919">
    <property type="entry name" value="EAL_sf"/>
</dbReference>
<dbReference type="Pfam" id="PF00563">
    <property type="entry name" value="EAL"/>
    <property type="match status" value="1"/>
</dbReference>
<dbReference type="PANTHER" id="PTHR44757">
    <property type="entry name" value="DIGUANYLATE CYCLASE DGCP"/>
    <property type="match status" value="1"/>
</dbReference>
<dbReference type="CDD" id="cd01948">
    <property type="entry name" value="EAL"/>
    <property type="match status" value="1"/>
</dbReference>
<protein>
    <recommendedName>
        <fullName evidence="7">Diguanylate cyclase/phosphodiesterase with PAS/PAC sensor(S)</fullName>
    </recommendedName>
</protein>
<feature type="domain" description="EAL" evidence="3">
    <location>
        <begin position="445"/>
        <end position="698"/>
    </location>
</feature>
<evidence type="ECO:0000313" key="6">
    <source>
        <dbReference type="Proteomes" id="UP000250174"/>
    </source>
</evidence>
<feature type="domain" description="PAS" evidence="1">
    <location>
        <begin position="151"/>
        <end position="208"/>
    </location>
</feature>
<sequence length="698" mass="80424">MKQAERFIAKTSRNPIKIEDTKTNLDYCILCKMDGTGRITYVNEEFCSISKFTKAELIGQTYDIIYSGYYPRSYYQDILETLKGGSIWKGQMKNKAKDSSYYWVDTIAVPFFDENNHLTEIVSLEHNITEQRTMEKSLDYTLNELSAKNAELKSMKYALDQSSIVGITDAKGTITYVNDTFCKISKYSREELIGKNHNILNSHYHPREFFVDMWRTITQKKVWKGEIKNKAKDGSYYWVDTTIVPFLNGQGKPYEYVSIRTDITPQKKAQEEIYHLAYYDLLTGILNRNGLYKSLEKLLKNADEEVAFLFLDLDRFKSVNDTFGHKTGDELLRAVAERMSKLVERDHIISRYAGDEFIIVLRKSSQEEAVEIAQKIINSFSIPFILSDEEIYTTFSIGISLYPSDGASKETVIKNADNALYLAKKKGKNNYQLFTNKLKEQNKRKSMLEKDLRKAIKCEELHLNYQPQFDLETKKIVGLEALLRWNHPTYGPISPGEFIPLAEETNLILPLGKWVLEQACQQNKKWQDEGYEPFRIAVNVSVKQLQQFDFVSSVSQILQKTGLNPKYLELEITESILQDLACLKHSIKKLRALGVSIAIDDFGTGYSSLSVLYQLPINSLKIDQSFVRNLNSTNRTSAIIKTIIDMGRNLDFYVVAEGIEYEEQASFLCKNHCHIGQGYYFSHPLSSHEVQKMLVKRH</sequence>
<dbReference type="PROSITE" id="PS50883">
    <property type="entry name" value="EAL"/>
    <property type="match status" value="1"/>
</dbReference>
<dbReference type="SUPFAM" id="SSF55073">
    <property type="entry name" value="Nucleotide cyclase"/>
    <property type="match status" value="1"/>
</dbReference>
<dbReference type="InterPro" id="IPR000014">
    <property type="entry name" value="PAS"/>
</dbReference>
<dbReference type="AlphaFoldDB" id="A0AAX1QCG2"/>
<proteinExistence type="predicted"/>
<dbReference type="Gene3D" id="3.30.70.270">
    <property type="match status" value="1"/>
</dbReference>
<evidence type="ECO:0000259" key="3">
    <source>
        <dbReference type="PROSITE" id="PS50883"/>
    </source>
</evidence>
<dbReference type="PROSITE" id="PS50113">
    <property type="entry name" value="PAC"/>
    <property type="match status" value="2"/>
</dbReference>
<dbReference type="Pfam" id="PF13426">
    <property type="entry name" value="PAS_9"/>
    <property type="match status" value="2"/>
</dbReference>
<dbReference type="SMART" id="SM00086">
    <property type="entry name" value="PAC"/>
    <property type="match status" value="2"/>
</dbReference>
<dbReference type="CDD" id="cd00130">
    <property type="entry name" value="PAS"/>
    <property type="match status" value="2"/>
</dbReference>
<dbReference type="Gene3D" id="3.30.450.20">
    <property type="entry name" value="PAS domain"/>
    <property type="match status" value="2"/>
</dbReference>
<feature type="domain" description="GGDEF" evidence="4">
    <location>
        <begin position="304"/>
        <end position="436"/>
    </location>
</feature>
<dbReference type="NCBIfam" id="TIGR00254">
    <property type="entry name" value="GGDEF"/>
    <property type="match status" value="1"/>
</dbReference>
<dbReference type="InterPro" id="IPR052155">
    <property type="entry name" value="Biofilm_reg_signaling"/>
</dbReference>
<dbReference type="FunFam" id="3.20.20.450:FF:000001">
    <property type="entry name" value="Cyclic di-GMP phosphodiesterase yahA"/>
    <property type="match status" value="1"/>
</dbReference>
<dbReference type="PROSITE" id="PS50887">
    <property type="entry name" value="GGDEF"/>
    <property type="match status" value="1"/>
</dbReference>
<dbReference type="SUPFAM" id="SSF141868">
    <property type="entry name" value="EAL domain-like"/>
    <property type="match status" value="1"/>
</dbReference>
<evidence type="ECO:0008006" key="7">
    <source>
        <dbReference type="Google" id="ProtNLM"/>
    </source>
</evidence>
<dbReference type="InterPro" id="IPR000700">
    <property type="entry name" value="PAS-assoc_C"/>
</dbReference>
<dbReference type="InterPro" id="IPR001610">
    <property type="entry name" value="PAC"/>
</dbReference>
<dbReference type="Pfam" id="PF00990">
    <property type="entry name" value="GGDEF"/>
    <property type="match status" value="1"/>
</dbReference>
<dbReference type="SUPFAM" id="SSF55785">
    <property type="entry name" value="PYP-like sensor domain (PAS domain)"/>
    <property type="match status" value="2"/>
</dbReference>
<name>A0AAX1QCG2_9BACI</name>
<feature type="domain" description="PAS" evidence="1">
    <location>
        <begin position="33"/>
        <end position="73"/>
    </location>
</feature>
<evidence type="ECO:0000259" key="1">
    <source>
        <dbReference type="PROSITE" id="PS50112"/>
    </source>
</evidence>
<dbReference type="PROSITE" id="PS50112">
    <property type="entry name" value="PAS"/>
    <property type="match status" value="2"/>
</dbReference>
<dbReference type="InterPro" id="IPR043128">
    <property type="entry name" value="Rev_trsase/Diguanyl_cyclase"/>
</dbReference>
<evidence type="ECO:0000313" key="5">
    <source>
        <dbReference type="EMBL" id="RAS78144.1"/>
    </source>
</evidence>
<dbReference type="Proteomes" id="UP000250174">
    <property type="component" value="Unassembled WGS sequence"/>
</dbReference>
<dbReference type="SMART" id="SM00091">
    <property type="entry name" value="PAS"/>
    <property type="match status" value="2"/>
</dbReference>
<dbReference type="FunFam" id="3.30.70.270:FF:000001">
    <property type="entry name" value="Diguanylate cyclase domain protein"/>
    <property type="match status" value="1"/>
</dbReference>
<dbReference type="InterPro" id="IPR029787">
    <property type="entry name" value="Nucleotide_cyclase"/>
</dbReference>
<accession>A0AAX1QCG2</accession>
<dbReference type="PANTHER" id="PTHR44757:SF2">
    <property type="entry name" value="BIOFILM ARCHITECTURE MAINTENANCE PROTEIN MBAA"/>
    <property type="match status" value="1"/>
</dbReference>
<comment type="caution">
    <text evidence="5">The sequence shown here is derived from an EMBL/GenBank/DDBJ whole genome shotgun (WGS) entry which is preliminary data.</text>
</comment>
<dbReference type="RefSeq" id="WP_172460115.1">
    <property type="nucleotide sequence ID" value="NZ_LVYK01000017.1"/>
</dbReference>
<dbReference type="SMART" id="SM00267">
    <property type="entry name" value="GGDEF"/>
    <property type="match status" value="1"/>
</dbReference>
<dbReference type="InterPro" id="IPR035965">
    <property type="entry name" value="PAS-like_dom_sf"/>
</dbReference>
<dbReference type="InterPro" id="IPR000160">
    <property type="entry name" value="GGDEF_dom"/>
</dbReference>
<feature type="domain" description="PAC" evidence="2">
    <location>
        <begin position="86"/>
        <end position="140"/>
    </location>
</feature>
<reference evidence="5 6" key="1">
    <citation type="submission" date="2016-03" db="EMBL/GenBank/DDBJ databases">
        <title>Comparison of Bacillus endophyticus and B. anthracis characteristics using whole genome sequence analysis and microbiological techniques.</title>
        <authorList>
            <person name="Lekota K.E."/>
            <person name="Mafofo J."/>
            <person name="Rees J."/>
            <person name="Muchadeyi F.C."/>
            <person name="Madoroba E."/>
            <person name="Van Heerden H."/>
        </authorList>
    </citation>
    <scope>NUCLEOTIDE SEQUENCE [LARGE SCALE GENOMIC DNA]</scope>
    <source>
        <strain evidence="5 6">3631_10C</strain>
    </source>
</reference>
<feature type="domain" description="PAC" evidence="2">
    <location>
        <begin position="223"/>
        <end position="275"/>
    </location>
</feature>
<dbReference type="Gene3D" id="3.20.20.450">
    <property type="entry name" value="EAL domain"/>
    <property type="match status" value="1"/>
</dbReference>
<organism evidence="5 6">
    <name type="scientific">Priestia endophytica</name>
    <dbReference type="NCBI Taxonomy" id="135735"/>
    <lineage>
        <taxon>Bacteria</taxon>
        <taxon>Bacillati</taxon>
        <taxon>Bacillota</taxon>
        <taxon>Bacilli</taxon>
        <taxon>Bacillales</taxon>
        <taxon>Bacillaceae</taxon>
        <taxon>Priestia</taxon>
    </lineage>
</organism>
<evidence type="ECO:0000259" key="2">
    <source>
        <dbReference type="PROSITE" id="PS50113"/>
    </source>
</evidence>
<gene>
    <name evidence="5" type="ORF">A3864_09475</name>
</gene>
<dbReference type="CDD" id="cd01949">
    <property type="entry name" value="GGDEF"/>
    <property type="match status" value="1"/>
</dbReference>
<dbReference type="SMART" id="SM00052">
    <property type="entry name" value="EAL"/>
    <property type="match status" value="1"/>
</dbReference>
<evidence type="ECO:0000259" key="4">
    <source>
        <dbReference type="PROSITE" id="PS50887"/>
    </source>
</evidence>
<dbReference type="NCBIfam" id="TIGR00229">
    <property type="entry name" value="sensory_box"/>
    <property type="match status" value="2"/>
</dbReference>
<dbReference type="InterPro" id="IPR001633">
    <property type="entry name" value="EAL_dom"/>
</dbReference>
<dbReference type="EMBL" id="LVYK01000017">
    <property type="protein sequence ID" value="RAS78144.1"/>
    <property type="molecule type" value="Genomic_DNA"/>
</dbReference>